<reference evidence="1 2" key="1">
    <citation type="journal article" date="2014" name="Genome Biol.">
        <title>Transcriptome and methylome profiling reveals relics of genome dominance in the mesopolyploid Brassica oleracea.</title>
        <authorList>
            <person name="Parkin I.A."/>
            <person name="Koh C."/>
            <person name="Tang H."/>
            <person name="Robinson S.J."/>
            <person name="Kagale S."/>
            <person name="Clarke W.E."/>
            <person name="Town C.D."/>
            <person name="Nixon J."/>
            <person name="Krishnakumar V."/>
            <person name="Bidwell S.L."/>
            <person name="Denoeud F."/>
            <person name="Belcram H."/>
            <person name="Links M.G."/>
            <person name="Just J."/>
            <person name="Clarke C."/>
            <person name="Bender T."/>
            <person name="Huebert T."/>
            <person name="Mason A.S."/>
            <person name="Pires J.C."/>
            <person name="Barker G."/>
            <person name="Moore J."/>
            <person name="Walley P.G."/>
            <person name="Manoli S."/>
            <person name="Batley J."/>
            <person name="Edwards D."/>
            <person name="Nelson M.N."/>
            <person name="Wang X."/>
            <person name="Paterson A.H."/>
            <person name="King G."/>
            <person name="Bancroft I."/>
            <person name="Chalhoub B."/>
            <person name="Sharpe A.G."/>
        </authorList>
    </citation>
    <scope>NUCLEOTIDE SEQUENCE</scope>
    <source>
        <strain evidence="1 2">cv. TO1000</strain>
    </source>
</reference>
<dbReference type="PANTHER" id="PTHR33103">
    <property type="entry name" value="OS01G0153900 PROTEIN"/>
    <property type="match status" value="1"/>
</dbReference>
<proteinExistence type="predicted"/>
<dbReference type="HOGENOM" id="CLU_1059044_0_0_1"/>
<evidence type="ECO:0000313" key="2">
    <source>
        <dbReference type="Proteomes" id="UP000032141"/>
    </source>
</evidence>
<reference evidence="1" key="2">
    <citation type="submission" date="2015-03" db="UniProtKB">
        <authorList>
            <consortium name="EnsemblPlants"/>
        </authorList>
    </citation>
    <scope>IDENTIFICATION</scope>
</reference>
<organism evidence="1 2">
    <name type="scientific">Brassica oleracea var. oleracea</name>
    <dbReference type="NCBI Taxonomy" id="109376"/>
    <lineage>
        <taxon>Eukaryota</taxon>
        <taxon>Viridiplantae</taxon>
        <taxon>Streptophyta</taxon>
        <taxon>Embryophyta</taxon>
        <taxon>Tracheophyta</taxon>
        <taxon>Spermatophyta</taxon>
        <taxon>Magnoliopsida</taxon>
        <taxon>eudicotyledons</taxon>
        <taxon>Gunneridae</taxon>
        <taxon>Pentapetalae</taxon>
        <taxon>rosids</taxon>
        <taxon>malvids</taxon>
        <taxon>Brassicales</taxon>
        <taxon>Brassicaceae</taxon>
        <taxon>Brassiceae</taxon>
        <taxon>Brassica</taxon>
    </lineage>
</organism>
<accession>A0A0D3DK35</accession>
<keyword evidence="2" id="KW-1185">Reference proteome</keyword>
<dbReference type="AlphaFoldDB" id="A0A0D3DK35"/>
<sequence length="263" mass="29397">MLLYPRSLEDDLFRRLKVNVNETTEECKFFICPGYKNKTLCSQMWAIFNTSKCSCGKKMEMKIEVGNASKLRNDVDGVSVCGKPSFIVTDDMEVQSNSTNVYLQVVKAQGYVDVDKLTESLLVIGSEEKFGLESSGDNMVMGCILNLFRSFNDLRLNRRSRPKANSALPWYYGCQKNLLGITTVKEPDFGFSSGDSRLMHGYGNSRMLGCGSPYPPLNHLCPHSVQTIRSHCNACQGFVKENMKFRVTDDLIITPLSSSSTIG</sequence>
<dbReference type="Gramene" id="Bo8g019300.1">
    <property type="protein sequence ID" value="Bo8g019300.1"/>
    <property type="gene ID" value="Bo8g019300"/>
</dbReference>
<dbReference type="InterPro" id="IPR007750">
    <property type="entry name" value="DUF674"/>
</dbReference>
<dbReference type="EnsemblPlants" id="Bo8g019300.1">
    <property type="protein sequence ID" value="Bo8g019300.1"/>
    <property type="gene ID" value="Bo8g019300"/>
</dbReference>
<dbReference type="PANTHER" id="PTHR33103:SF19">
    <property type="entry name" value="OS09G0544700 PROTEIN"/>
    <property type="match status" value="1"/>
</dbReference>
<dbReference type="Pfam" id="PF05056">
    <property type="entry name" value="DUF674"/>
    <property type="match status" value="2"/>
</dbReference>
<name>A0A0D3DK35_BRAOL</name>
<protein>
    <submittedName>
        <fullName evidence="1">Uncharacterized protein</fullName>
    </submittedName>
</protein>
<evidence type="ECO:0000313" key="1">
    <source>
        <dbReference type="EnsemblPlants" id="Bo8g019300.1"/>
    </source>
</evidence>
<dbReference type="OMA" id="ECKFFIC"/>
<dbReference type="Proteomes" id="UP000032141">
    <property type="component" value="Chromosome C8"/>
</dbReference>